<dbReference type="KEGG" id="nan:AArc1_1952"/>
<dbReference type="InterPro" id="IPR003593">
    <property type="entry name" value="AAA+_ATPase"/>
</dbReference>
<keyword evidence="5" id="KW-0418">Kinase</keyword>
<dbReference type="PIRSF" id="PIRSF039117">
    <property type="entry name" value="KaiC"/>
    <property type="match status" value="1"/>
</dbReference>
<dbReference type="SUPFAM" id="SSF52540">
    <property type="entry name" value="P-loop containing nucleoside triphosphate hydrolases"/>
    <property type="match status" value="2"/>
</dbReference>
<dbReference type="Pfam" id="PF06745">
    <property type="entry name" value="ATPase"/>
    <property type="match status" value="2"/>
</dbReference>
<reference evidence="8" key="3">
    <citation type="journal article" date="2019" name="Int. J. Syst. Evol. Microbiol.">
        <title>Natronolimnobius sulfurireducens sp. nov. and Halalkaliarchaeum desulfuricum gen. nov., sp. nov., the first sulfur-respiring alkaliphilic haloarchaea from hypersaline alkaline lakes.</title>
        <authorList>
            <person name="Sorokin D.Y."/>
            <person name="Yakimov M."/>
            <person name="Messina E."/>
            <person name="Merkel A.Y."/>
            <person name="Bale N.J."/>
            <person name="Sinninghe Damste J.S."/>
        </authorList>
    </citation>
    <scope>NUCLEOTIDE SEQUENCE</scope>
    <source>
        <strain evidence="9">AArc-Mg</strain>
        <strain evidence="8">AArc1</strain>
    </source>
</reference>
<dbReference type="EMBL" id="CP024047">
    <property type="protein sequence ID" value="AXR78272.1"/>
    <property type="molecule type" value="Genomic_DNA"/>
</dbReference>
<gene>
    <name evidence="8" type="ORF">AArc1_1952</name>
    <name evidence="9" type="ORF">AArcMg_1686</name>
</gene>
<organism evidence="8 11">
    <name type="scientific">Natrarchaeobaculum sulfurireducens</name>
    <dbReference type="NCBI Taxonomy" id="2044521"/>
    <lineage>
        <taxon>Archaea</taxon>
        <taxon>Methanobacteriati</taxon>
        <taxon>Methanobacteriota</taxon>
        <taxon>Stenosarchaea group</taxon>
        <taxon>Halobacteria</taxon>
        <taxon>Halobacteriales</taxon>
        <taxon>Natrialbaceae</taxon>
        <taxon>Natrarchaeobaculum</taxon>
    </lineage>
</organism>
<dbReference type="Proteomes" id="UP000258613">
    <property type="component" value="Chromosome"/>
</dbReference>
<dbReference type="PANTHER" id="PTHR42926:SF1">
    <property type="entry name" value="CIRCADIAN CLOCK OSCILLATOR PROTEIN KAIC 1"/>
    <property type="match status" value="1"/>
</dbReference>
<sequence>MAGLDEILFGGVVMGRLYLVVGRPGTGKTLLGIEFLRTGLENDETVLFVHGEESETEIHANASSFGIDLSAAEFLDLGPDSDFFEGNQSYDLVDTRDIESDQFIEDIRDAIEEINPDRVLLDPISQLQYIEPSEYQFRKRLISFMRFLKGRGTTVIATQTPSKSRSDNEIRSLSDGIIELERGEGGRRVSVPKHRGIGQQDGTHGLEIREDGLAVYPSLIPDQFEREFIPTQITSGIDELDTMLGGGLERGTATFISGPTGVGKTTTGTQFLAAAAEQGGSPVAYLFEESPKTFVYRSESTGTPLSDLEADGALSIEAVEPLSLSAEEFAQRVKMQVDVHGSEVVMIDGVDGYKVAIQGDEEALGRKLHGLIRYLKSRDVTVLLLDETEQVTGMPSASSANISYIADNILLLNYIEQGGELRKGIGVLKKRASDFERTMREFQITSDGIVVGEPLTDVEGILEGTPRWTGDGR</sequence>
<name>A0A346PFH7_9EURY</name>
<dbReference type="KEGG" id="nag:AArcMg_1686"/>
<dbReference type="InterPro" id="IPR027417">
    <property type="entry name" value="P-loop_NTPase"/>
</dbReference>
<evidence type="ECO:0000256" key="4">
    <source>
        <dbReference type="ARBA" id="ARBA00022737"/>
    </source>
</evidence>
<reference evidence="11" key="1">
    <citation type="submission" date="2017-10" db="EMBL/GenBank/DDBJ databases">
        <title>Phenotypic and genomic properties of facultatively anaerobic sulfur-reducing natronoarchaea from hypersaline soda lakes.</title>
        <authorList>
            <person name="Sorokin D.Y."/>
            <person name="Kublanov I.V."/>
            <person name="Roman P."/>
            <person name="Sinninghe Damste J.S."/>
            <person name="Golyshin P.N."/>
            <person name="Rojo D."/>
            <person name="Ciordia S."/>
            <person name="Mena Md.C."/>
            <person name="Ferrer M."/>
            <person name="Messina E."/>
            <person name="Smedile F."/>
            <person name="La Spada G."/>
            <person name="La Cono V."/>
            <person name="Yakimov M.M."/>
        </authorList>
    </citation>
    <scope>NUCLEOTIDE SEQUENCE [LARGE SCALE GENOMIC DNA]</scope>
    <source>
        <strain evidence="11">AArc1</strain>
    </source>
</reference>
<dbReference type="EMBL" id="CP027033">
    <property type="protein sequence ID" value="AXR81696.1"/>
    <property type="molecule type" value="Genomic_DNA"/>
</dbReference>
<evidence type="ECO:0000259" key="7">
    <source>
        <dbReference type="PROSITE" id="PS51146"/>
    </source>
</evidence>
<feature type="domain" description="KaiC" evidence="7">
    <location>
        <begin position="1"/>
        <end position="229"/>
    </location>
</feature>
<evidence type="ECO:0000313" key="11">
    <source>
        <dbReference type="Proteomes" id="UP000258707"/>
    </source>
</evidence>
<accession>A0A346PFH7</accession>
<proteinExistence type="predicted"/>
<evidence type="ECO:0000313" key="9">
    <source>
        <dbReference type="EMBL" id="AXR81696.1"/>
    </source>
</evidence>
<dbReference type="GO" id="GO:0016787">
    <property type="term" value="F:hydrolase activity"/>
    <property type="evidence" value="ECO:0007669"/>
    <property type="project" value="UniProtKB-KW"/>
</dbReference>
<dbReference type="SMART" id="SM00382">
    <property type="entry name" value="AAA"/>
    <property type="match status" value="2"/>
</dbReference>
<keyword evidence="6" id="KW-0378">Hydrolase</keyword>
<dbReference type="PRINTS" id="PR01874">
    <property type="entry name" value="DNAREPAIRADA"/>
</dbReference>
<evidence type="ECO:0000256" key="2">
    <source>
        <dbReference type="ARBA" id="ARBA00022553"/>
    </source>
</evidence>
<dbReference type="PANTHER" id="PTHR42926">
    <property type="match status" value="1"/>
</dbReference>
<accession>A0A346PQA1</accession>
<dbReference type="EC" id="2.7.11.1" evidence="1"/>
<dbReference type="GO" id="GO:0005524">
    <property type="term" value="F:ATP binding"/>
    <property type="evidence" value="ECO:0007669"/>
    <property type="project" value="InterPro"/>
</dbReference>
<dbReference type="InterPro" id="IPR010624">
    <property type="entry name" value="KaiC_dom"/>
</dbReference>
<keyword evidence="2" id="KW-0597">Phosphoprotein</keyword>
<evidence type="ECO:0000256" key="3">
    <source>
        <dbReference type="ARBA" id="ARBA00022679"/>
    </source>
</evidence>
<dbReference type="GO" id="GO:0004674">
    <property type="term" value="F:protein serine/threonine kinase activity"/>
    <property type="evidence" value="ECO:0007669"/>
    <property type="project" value="UniProtKB-EC"/>
</dbReference>
<dbReference type="Proteomes" id="UP000258707">
    <property type="component" value="Chromosome"/>
</dbReference>
<dbReference type="InterPro" id="IPR030665">
    <property type="entry name" value="KaiC"/>
</dbReference>
<evidence type="ECO:0000256" key="5">
    <source>
        <dbReference type="ARBA" id="ARBA00022777"/>
    </source>
</evidence>
<evidence type="ECO:0000256" key="1">
    <source>
        <dbReference type="ARBA" id="ARBA00012513"/>
    </source>
</evidence>
<protein>
    <recommendedName>
        <fullName evidence="1">non-specific serine/threonine protein kinase</fullName>
        <ecNumber evidence="1">2.7.11.1</ecNumber>
    </recommendedName>
</protein>
<evidence type="ECO:0000313" key="10">
    <source>
        <dbReference type="Proteomes" id="UP000258613"/>
    </source>
</evidence>
<evidence type="ECO:0000313" key="8">
    <source>
        <dbReference type="EMBL" id="AXR78272.1"/>
    </source>
</evidence>
<dbReference type="InterPro" id="IPR051347">
    <property type="entry name" value="Circadian_clock_KaiC-rel"/>
</dbReference>
<evidence type="ECO:0000256" key="6">
    <source>
        <dbReference type="ARBA" id="ARBA00022801"/>
    </source>
</evidence>
<keyword evidence="10" id="KW-1185">Reference proteome</keyword>
<feature type="domain" description="KaiC" evidence="7">
    <location>
        <begin position="231"/>
        <end position="465"/>
    </location>
</feature>
<dbReference type="PROSITE" id="PS51146">
    <property type="entry name" value="KAIC"/>
    <property type="match status" value="2"/>
</dbReference>
<dbReference type="InterPro" id="IPR014774">
    <property type="entry name" value="KaiC-like_dom"/>
</dbReference>
<reference evidence="10" key="2">
    <citation type="submission" date="2018-02" db="EMBL/GenBank/DDBJ databases">
        <title>Phenotypic and genomic properties of facultatively anaerobic sulfur-reducing natronoarchaea from hypersaline soda lakes.</title>
        <authorList>
            <person name="Sorokin D.Y."/>
            <person name="Kublanov I.V."/>
            <person name="Roman P."/>
            <person name="Sinninghe Damste J.S."/>
            <person name="Golyshin P.N."/>
            <person name="Rojo D."/>
            <person name="Ciordia S."/>
            <person name="Mena M.D.C."/>
            <person name="Ferrer M."/>
            <person name="Messina E."/>
            <person name="Smedile F."/>
            <person name="La Spada G."/>
            <person name="La Cono V."/>
            <person name="Yakimov M.M."/>
        </authorList>
    </citation>
    <scope>NUCLEOTIDE SEQUENCE [LARGE SCALE GENOMIC DNA]</scope>
    <source>
        <strain evidence="10">AArc-Mg</strain>
    </source>
</reference>
<dbReference type="Gene3D" id="3.40.50.300">
    <property type="entry name" value="P-loop containing nucleotide triphosphate hydrolases"/>
    <property type="match status" value="2"/>
</dbReference>
<dbReference type="AlphaFoldDB" id="A0A346PFH7"/>
<keyword evidence="4" id="KW-0677">Repeat</keyword>
<keyword evidence="3" id="KW-0808">Transferase</keyword>